<organism evidence="2 3">
    <name type="scientific">Dyadobacter subterraneus</name>
    <dbReference type="NCBI Taxonomy" id="2773304"/>
    <lineage>
        <taxon>Bacteria</taxon>
        <taxon>Pseudomonadati</taxon>
        <taxon>Bacteroidota</taxon>
        <taxon>Cytophagia</taxon>
        <taxon>Cytophagales</taxon>
        <taxon>Spirosomataceae</taxon>
        <taxon>Dyadobacter</taxon>
    </lineage>
</organism>
<reference evidence="3" key="1">
    <citation type="submission" date="2023-07" db="EMBL/GenBank/DDBJ databases">
        <title>Dyadobacter sp. nov 'subterranea' isolated from contaminted grondwater.</title>
        <authorList>
            <person name="Szabo I."/>
            <person name="Al-Omari J."/>
            <person name="Szerdahelyi S.G."/>
            <person name="Rado J."/>
        </authorList>
    </citation>
    <scope>NUCLEOTIDE SEQUENCE [LARGE SCALE GENOMIC DNA]</scope>
    <source>
        <strain evidence="3">UP-52</strain>
    </source>
</reference>
<dbReference type="RefSeq" id="WP_194121832.1">
    <property type="nucleotide sequence ID" value="NZ_JACYGY010000001.1"/>
</dbReference>
<dbReference type="EMBL" id="JACYGY010000001">
    <property type="protein sequence ID" value="MBE9463715.1"/>
    <property type="molecule type" value="Genomic_DNA"/>
</dbReference>
<feature type="transmembrane region" description="Helical" evidence="1">
    <location>
        <begin position="48"/>
        <end position="73"/>
    </location>
</feature>
<feature type="transmembrane region" description="Helical" evidence="1">
    <location>
        <begin position="157"/>
        <end position="179"/>
    </location>
</feature>
<gene>
    <name evidence="2" type="ORF">IEE83_17670</name>
</gene>
<keyword evidence="1" id="KW-1133">Transmembrane helix</keyword>
<protein>
    <submittedName>
        <fullName evidence="2">Uncharacterized protein</fullName>
    </submittedName>
</protein>
<keyword evidence="1" id="KW-0812">Transmembrane</keyword>
<feature type="transmembrane region" description="Helical" evidence="1">
    <location>
        <begin position="127"/>
        <end position="145"/>
    </location>
</feature>
<keyword evidence="3" id="KW-1185">Reference proteome</keyword>
<accession>A0ABR9WE04</accession>
<evidence type="ECO:0000313" key="2">
    <source>
        <dbReference type="EMBL" id="MBE9463715.1"/>
    </source>
</evidence>
<sequence>MNDQEIKNLWILSNEKLELQFEENRRNMQEISNLKVHYFVSSIKPIKIFAALAGIIWVGFGVFILGNIYLYSFAQANKFFLFSATIQVGLTAIALWVYVYQLILIYQMDISRSIIETQADVARLQSSTIWVTRILFLQLPVWTTFWWSTEMFYQWQFFQLVLILTIAIFFTCLGIWFFVNIRYENKDKNWFRLLFSGNEWTPIVSAMELMDHVSEYKSPVKERSQHTQS</sequence>
<feature type="transmembrane region" description="Helical" evidence="1">
    <location>
        <begin position="79"/>
        <end position="106"/>
    </location>
</feature>
<comment type="caution">
    <text evidence="2">The sequence shown here is derived from an EMBL/GenBank/DDBJ whole genome shotgun (WGS) entry which is preliminary data.</text>
</comment>
<keyword evidence="1" id="KW-0472">Membrane</keyword>
<evidence type="ECO:0000313" key="3">
    <source>
        <dbReference type="Proteomes" id="UP000634134"/>
    </source>
</evidence>
<name>A0ABR9WE04_9BACT</name>
<proteinExistence type="predicted"/>
<dbReference type="Proteomes" id="UP000634134">
    <property type="component" value="Unassembled WGS sequence"/>
</dbReference>
<evidence type="ECO:0000256" key="1">
    <source>
        <dbReference type="SAM" id="Phobius"/>
    </source>
</evidence>